<dbReference type="NCBIfam" id="NF004269">
    <property type="entry name" value="PRK05687.1-5"/>
    <property type="match status" value="1"/>
</dbReference>
<organism evidence="12 13">
    <name type="scientific">Halopseudomonas laoshanensis</name>
    <dbReference type="NCBI Taxonomy" id="2268758"/>
    <lineage>
        <taxon>Bacteria</taxon>
        <taxon>Pseudomonadati</taxon>
        <taxon>Pseudomonadota</taxon>
        <taxon>Gammaproteobacteria</taxon>
        <taxon>Pseudomonadales</taxon>
        <taxon>Pseudomonadaceae</taxon>
        <taxon>Halopseudomonas</taxon>
    </lineage>
</organism>
<evidence type="ECO:0000256" key="10">
    <source>
        <dbReference type="SAM" id="MobiDB-lite"/>
    </source>
</evidence>
<keyword evidence="12" id="KW-0282">Flagellum</keyword>
<keyword evidence="7" id="KW-1005">Bacterial flagellum biogenesis</keyword>
<dbReference type="OrthoDB" id="8480773at2"/>
<proteinExistence type="inferred from homology"/>
<dbReference type="EMBL" id="QOVF01000002">
    <property type="protein sequence ID" value="KAA0694719.1"/>
    <property type="molecule type" value="Genomic_DNA"/>
</dbReference>
<feature type="region of interest" description="Disordered" evidence="10">
    <location>
        <begin position="247"/>
        <end position="283"/>
    </location>
</feature>
<reference evidence="12 13" key="1">
    <citation type="submission" date="2018-07" db="EMBL/GenBank/DDBJ databases">
        <title>Pseudomonas laoshanensis sp. nov., isolated from soil.</title>
        <authorList>
            <person name="Sun J."/>
            <person name="Yu L."/>
            <person name="Wang M."/>
            <person name="Zhang C."/>
        </authorList>
    </citation>
    <scope>NUCLEOTIDE SEQUENCE [LARGE SCALE GENOMIC DNA]</scope>
    <source>
        <strain evidence="12 13">Y22</strain>
    </source>
</reference>
<name>A0A7V7GU52_9GAMM</name>
<evidence type="ECO:0000313" key="12">
    <source>
        <dbReference type="EMBL" id="KAA0694719.1"/>
    </source>
</evidence>
<protein>
    <recommendedName>
        <fullName evidence="4">Flagellar assembly protein FliH</fullName>
    </recommendedName>
</protein>
<evidence type="ECO:0000256" key="3">
    <source>
        <dbReference type="ARBA" id="ARBA00006602"/>
    </source>
</evidence>
<keyword evidence="8" id="KW-0653">Protein transport</keyword>
<dbReference type="InterPro" id="IPR018035">
    <property type="entry name" value="Flagellar_FliH/T3SS_HrpE"/>
</dbReference>
<dbReference type="GO" id="GO:0071973">
    <property type="term" value="P:bacterial-type flagellum-dependent cell motility"/>
    <property type="evidence" value="ECO:0007669"/>
    <property type="project" value="InterPro"/>
</dbReference>
<feature type="region of interest" description="Disordered" evidence="10">
    <location>
        <begin position="1"/>
        <end position="74"/>
    </location>
</feature>
<dbReference type="PANTHER" id="PTHR34982:SF1">
    <property type="entry name" value="FLAGELLAR ASSEMBLY PROTEIN FLIH"/>
    <property type="match status" value="1"/>
</dbReference>
<keyword evidence="6" id="KW-0963">Cytoplasm</keyword>
<feature type="domain" description="Flagellar assembly protein FliH/Type III secretion system HrpE" evidence="11">
    <location>
        <begin position="118"/>
        <end position="241"/>
    </location>
</feature>
<keyword evidence="13" id="KW-1185">Reference proteome</keyword>
<dbReference type="InterPro" id="IPR000563">
    <property type="entry name" value="Flag_FliH"/>
</dbReference>
<dbReference type="AlphaFoldDB" id="A0A7V7GU52"/>
<evidence type="ECO:0000256" key="4">
    <source>
        <dbReference type="ARBA" id="ARBA00016507"/>
    </source>
</evidence>
<evidence type="ECO:0000256" key="2">
    <source>
        <dbReference type="ARBA" id="ARBA00004496"/>
    </source>
</evidence>
<evidence type="ECO:0000313" key="13">
    <source>
        <dbReference type="Proteomes" id="UP000463138"/>
    </source>
</evidence>
<dbReference type="PRINTS" id="PR01003">
    <property type="entry name" value="FLGFLIH"/>
</dbReference>
<comment type="caution">
    <text evidence="12">The sequence shown here is derived from an EMBL/GenBank/DDBJ whole genome shotgun (WGS) entry which is preliminary data.</text>
</comment>
<comment type="similarity">
    <text evidence="3">Belongs to the FliH family.</text>
</comment>
<dbReference type="GO" id="GO:0005829">
    <property type="term" value="C:cytosol"/>
    <property type="evidence" value="ECO:0007669"/>
    <property type="project" value="TreeGrafter"/>
</dbReference>
<dbReference type="GO" id="GO:0044781">
    <property type="term" value="P:bacterial-type flagellum organization"/>
    <property type="evidence" value="ECO:0007669"/>
    <property type="project" value="UniProtKB-KW"/>
</dbReference>
<feature type="compositionally biased region" description="Basic and acidic residues" evidence="10">
    <location>
        <begin position="248"/>
        <end position="258"/>
    </location>
</feature>
<dbReference type="Proteomes" id="UP000463138">
    <property type="component" value="Unassembled WGS sequence"/>
</dbReference>
<comment type="function">
    <text evidence="1">Needed for flagellar regrowth and assembly.</text>
</comment>
<keyword evidence="9" id="KW-1006">Bacterial flagellum protein export</keyword>
<dbReference type="GO" id="GO:0015031">
    <property type="term" value="P:protein transport"/>
    <property type="evidence" value="ECO:0007669"/>
    <property type="project" value="UniProtKB-KW"/>
</dbReference>
<evidence type="ECO:0000256" key="6">
    <source>
        <dbReference type="ARBA" id="ARBA00022490"/>
    </source>
</evidence>
<evidence type="ECO:0000256" key="9">
    <source>
        <dbReference type="ARBA" id="ARBA00023225"/>
    </source>
</evidence>
<dbReference type="Pfam" id="PF02108">
    <property type="entry name" value="FliH"/>
    <property type="match status" value="1"/>
</dbReference>
<feature type="compositionally biased region" description="Basic and acidic residues" evidence="10">
    <location>
        <begin position="40"/>
        <end position="49"/>
    </location>
</feature>
<dbReference type="PANTHER" id="PTHR34982">
    <property type="entry name" value="YOP PROTEINS TRANSLOCATION PROTEIN L"/>
    <property type="match status" value="1"/>
</dbReference>
<evidence type="ECO:0000256" key="8">
    <source>
        <dbReference type="ARBA" id="ARBA00022927"/>
    </source>
</evidence>
<evidence type="ECO:0000256" key="5">
    <source>
        <dbReference type="ARBA" id="ARBA00022448"/>
    </source>
</evidence>
<keyword evidence="12" id="KW-0969">Cilium</keyword>
<dbReference type="GO" id="GO:0009288">
    <property type="term" value="C:bacterial-type flagellum"/>
    <property type="evidence" value="ECO:0007669"/>
    <property type="project" value="InterPro"/>
</dbReference>
<feature type="compositionally biased region" description="Polar residues" evidence="10">
    <location>
        <begin position="263"/>
        <end position="283"/>
    </location>
</feature>
<accession>A0A7V7GU52</accession>
<keyword evidence="5" id="KW-0813">Transport</keyword>
<dbReference type="RefSeq" id="WP_149332113.1">
    <property type="nucleotide sequence ID" value="NZ_QOVF01000002.1"/>
</dbReference>
<gene>
    <name evidence="12" type="ORF">DT594_07460</name>
</gene>
<keyword evidence="12" id="KW-0966">Cell projection</keyword>
<dbReference type="GO" id="GO:0003774">
    <property type="term" value="F:cytoskeletal motor activity"/>
    <property type="evidence" value="ECO:0007669"/>
    <property type="project" value="InterPro"/>
</dbReference>
<evidence type="ECO:0000256" key="7">
    <source>
        <dbReference type="ARBA" id="ARBA00022795"/>
    </source>
</evidence>
<sequence>MPESGKRPAATAERTKDSELLRGGELAGFARWDMPSFDAAPHHVPIEREEQPEESAENGELAAEAELQEQGPKPYTVEELEQIREEAYNEGFATGEKDGFHSGQLKGQQEAKVKLDARMDELEKVMVQLLEPMREQDDQIEDMLLKLVETMVREVIQRELKIDSSQITAVLRGALKALPMGAENIRIYLNPADFDAAKALRERHEEKWRLLEDDQLMPGGCRIETEHSQLDATLETRLQQITTQLFEQQREQRVRPPEPDITLTETGQESASAASPGSNDEPA</sequence>
<feature type="compositionally biased region" description="Basic and acidic residues" evidence="10">
    <location>
        <begin position="13"/>
        <end position="22"/>
    </location>
</feature>
<comment type="subcellular location">
    <subcellularLocation>
        <location evidence="2">Cytoplasm</location>
    </subcellularLocation>
</comment>
<dbReference type="InterPro" id="IPR051472">
    <property type="entry name" value="T3SS_Stator/FliH"/>
</dbReference>
<evidence type="ECO:0000256" key="1">
    <source>
        <dbReference type="ARBA" id="ARBA00003041"/>
    </source>
</evidence>
<evidence type="ECO:0000259" key="11">
    <source>
        <dbReference type="Pfam" id="PF02108"/>
    </source>
</evidence>
<feature type="compositionally biased region" description="Low complexity" evidence="10">
    <location>
        <begin position="58"/>
        <end position="71"/>
    </location>
</feature>
<dbReference type="SUPFAM" id="SSF160527">
    <property type="entry name" value="V-type ATPase subunit E-like"/>
    <property type="match status" value="1"/>
</dbReference>